<name>A0A2V5HVK2_9EURO</name>
<proteinExistence type="predicted"/>
<evidence type="ECO:0000313" key="3">
    <source>
        <dbReference type="Proteomes" id="UP000248817"/>
    </source>
</evidence>
<dbReference type="Proteomes" id="UP000248817">
    <property type="component" value="Unassembled WGS sequence"/>
</dbReference>
<keyword evidence="3" id="KW-1185">Reference proteome</keyword>
<accession>A0A2V5HVK2</accession>
<protein>
    <submittedName>
        <fullName evidence="2">Uncharacterized protein</fullName>
    </submittedName>
</protein>
<feature type="region of interest" description="Disordered" evidence="1">
    <location>
        <begin position="193"/>
        <end position="217"/>
    </location>
</feature>
<dbReference type="AlphaFoldDB" id="A0A2V5HVK2"/>
<organism evidence="2 3">
    <name type="scientific">Aspergillus indologenus CBS 114.80</name>
    <dbReference type="NCBI Taxonomy" id="1450541"/>
    <lineage>
        <taxon>Eukaryota</taxon>
        <taxon>Fungi</taxon>
        <taxon>Dikarya</taxon>
        <taxon>Ascomycota</taxon>
        <taxon>Pezizomycotina</taxon>
        <taxon>Eurotiomycetes</taxon>
        <taxon>Eurotiomycetidae</taxon>
        <taxon>Eurotiales</taxon>
        <taxon>Aspergillaceae</taxon>
        <taxon>Aspergillus</taxon>
        <taxon>Aspergillus subgen. Circumdati</taxon>
    </lineage>
</organism>
<evidence type="ECO:0000313" key="2">
    <source>
        <dbReference type="EMBL" id="PYI27851.1"/>
    </source>
</evidence>
<reference evidence="2 3" key="1">
    <citation type="submission" date="2018-02" db="EMBL/GenBank/DDBJ databases">
        <title>The genomes of Aspergillus section Nigri reveals drivers in fungal speciation.</title>
        <authorList>
            <consortium name="DOE Joint Genome Institute"/>
            <person name="Vesth T.C."/>
            <person name="Nybo J."/>
            <person name="Theobald S."/>
            <person name="Brandl J."/>
            <person name="Frisvad J.C."/>
            <person name="Nielsen K.F."/>
            <person name="Lyhne E.K."/>
            <person name="Kogle M.E."/>
            <person name="Kuo A."/>
            <person name="Riley R."/>
            <person name="Clum A."/>
            <person name="Nolan M."/>
            <person name="Lipzen A."/>
            <person name="Salamov A."/>
            <person name="Henrissat B."/>
            <person name="Wiebenga A."/>
            <person name="De vries R.P."/>
            <person name="Grigoriev I.V."/>
            <person name="Mortensen U.H."/>
            <person name="Andersen M.R."/>
            <person name="Baker S.E."/>
        </authorList>
    </citation>
    <scope>NUCLEOTIDE SEQUENCE [LARGE SCALE GENOMIC DNA]</scope>
    <source>
        <strain evidence="2 3">CBS 114.80</strain>
    </source>
</reference>
<dbReference type="EMBL" id="KZ825560">
    <property type="protein sequence ID" value="PYI27851.1"/>
    <property type="molecule type" value="Genomic_DNA"/>
</dbReference>
<evidence type="ECO:0000256" key="1">
    <source>
        <dbReference type="SAM" id="MobiDB-lite"/>
    </source>
</evidence>
<gene>
    <name evidence="2" type="ORF">BP00DRAFT_497726</name>
</gene>
<sequence>MEGRRMGPLARDEKKLEEMAAELPKERKAMLIAEATAVINESYHPPEGRAKPSAEAVQQVAEMLADRVITFKRMPEEFKLFDDDEQERIMRNNFQEQMQWPAPLFSNYPDEDDQWEMFLQRLYLEHLKNIGYYGDWLDYHFADLYHLTLHPKTFSKGLTYLIDTDTERLVALHELWQNLSPWLKKPSNISEWRRKYSPDPRDEKEDPTGKGACDKMDTYGSEFKTDRPLLEGKEKQTQRKMLHWFSHQNRYKNPQIIWDRLDIQKAIFEAKGSAKLVTVVATEVYRKLAEKQAKINQNYQSLYLNGRQALTMDLDKID</sequence>